<protein>
    <recommendedName>
        <fullName evidence="5">Integrase DNA-binding domain-containing protein</fullName>
    </recommendedName>
</protein>
<dbReference type="EMBL" id="CADIKM010000005">
    <property type="protein sequence ID" value="CAB3783285.1"/>
    <property type="molecule type" value="Genomic_DNA"/>
</dbReference>
<keyword evidence="7" id="KW-1185">Reference proteome</keyword>
<dbReference type="GO" id="GO:0003677">
    <property type="term" value="F:DNA binding"/>
    <property type="evidence" value="ECO:0007669"/>
    <property type="project" value="UniProtKB-KW"/>
</dbReference>
<proteinExistence type="inferred from homology"/>
<name>A0A6S7B2F3_9BURK</name>
<dbReference type="Gene3D" id="3.30.160.390">
    <property type="entry name" value="Integrase, DNA-binding domain"/>
    <property type="match status" value="1"/>
</dbReference>
<dbReference type="PANTHER" id="PTHR30629:SF2">
    <property type="entry name" value="PROPHAGE INTEGRASE INTS-RELATED"/>
    <property type="match status" value="1"/>
</dbReference>
<evidence type="ECO:0000256" key="1">
    <source>
        <dbReference type="ARBA" id="ARBA00008857"/>
    </source>
</evidence>
<dbReference type="AlphaFoldDB" id="A0A6S7B2F3"/>
<evidence type="ECO:0000313" key="6">
    <source>
        <dbReference type="EMBL" id="CAB3783285.1"/>
    </source>
</evidence>
<dbReference type="Gene3D" id="1.10.443.10">
    <property type="entry name" value="Intergrase catalytic core"/>
    <property type="match status" value="1"/>
</dbReference>
<dbReference type="InterPro" id="IPR013762">
    <property type="entry name" value="Integrase-like_cat_sf"/>
</dbReference>
<evidence type="ECO:0000256" key="2">
    <source>
        <dbReference type="ARBA" id="ARBA00022908"/>
    </source>
</evidence>
<dbReference type="Proteomes" id="UP000494115">
    <property type="component" value="Unassembled WGS sequence"/>
</dbReference>
<dbReference type="PANTHER" id="PTHR30629">
    <property type="entry name" value="PROPHAGE INTEGRASE"/>
    <property type="match status" value="1"/>
</dbReference>
<evidence type="ECO:0000313" key="7">
    <source>
        <dbReference type="Proteomes" id="UP000494115"/>
    </source>
</evidence>
<dbReference type="InterPro" id="IPR010998">
    <property type="entry name" value="Integrase_recombinase_N"/>
</dbReference>
<dbReference type="InterPro" id="IPR050808">
    <property type="entry name" value="Phage_Integrase"/>
</dbReference>
<accession>A0A6S7B2F3</accession>
<comment type="similarity">
    <text evidence="1">Belongs to the 'phage' integrase family.</text>
</comment>
<sequence>MKGFDPRTAKLLPAGQHILIDGSPGLRLIASASRKTWTYRYRTPDGRLGQTKIGEWPAMSVAAAVAAWEKLRAARDGGADPAAERRTARVAASDDAAKLKGSPTVADVLRDYVHGHINVNRAAKGAAEVRRMFAKMIPGKFSAKDAASLTRRDAFDLISSHSDIPVQAAKLKAEIGAAWSMALDAGRLPDTTPNHWRDILRGKLKSQGKKIAGEKIGTAKRVLSGSELGELVTWLPNFSRLVEDSLTLYLWTGCRGAEIMAMTGAEVADTPIGLVWTIPKSKTKNARHANAMDLRVPLIGRAEKIVRRRMAAHGKGFLFPSEKGSGHTQQKMVSESVFFRQPYCKIRDNWTRTRLTVTHWGPHDLRRSARTLLAQLGCPHEIGEAIIGHMLPGVSGIYQLYKFDAERVEWLGKLDAELERLVEVHLKGLAVNPE</sequence>
<keyword evidence="2" id="KW-0229">DNA integration</keyword>
<dbReference type="RefSeq" id="WP_175104216.1">
    <property type="nucleotide sequence ID" value="NZ_CADIKM010000005.1"/>
</dbReference>
<feature type="domain" description="Integrase DNA-binding" evidence="5">
    <location>
        <begin position="18"/>
        <end position="87"/>
    </location>
</feature>
<dbReference type="Pfam" id="PF13356">
    <property type="entry name" value="Arm-DNA-bind_3"/>
    <property type="match status" value="1"/>
</dbReference>
<keyword evidence="3" id="KW-0238">DNA-binding</keyword>
<dbReference type="SUPFAM" id="SSF56349">
    <property type="entry name" value="DNA breaking-rejoining enzymes"/>
    <property type="match status" value="1"/>
</dbReference>
<dbReference type="Gene3D" id="1.10.150.130">
    <property type="match status" value="1"/>
</dbReference>
<dbReference type="InterPro" id="IPR025166">
    <property type="entry name" value="Integrase_DNA_bind_dom"/>
</dbReference>
<evidence type="ECO:0000256" key="4">
    <source>
        <dbReference type="ARBA" id="ARBA00023172"/>
    </source>
</evidence>
<reference evidence="6 7" key="1">
    <citation type="submission" date="2020-04" db="EMBL/GenBank/DDBJ databases">
        <authorList>
            <person name="De Canck E."/>
        </authorList>
    </citation>
    <scope>NUCLEOTIDE SEQUENCE [LARGE SCALE GENOMIC DNA]</scope>
    <source>
        <strain evidence="6 7">LMG 28138</strain>
    </source>
</reference>
<dbReference type="InterPro" id="IPR011010">
    <property type="entry name" value="DNA_brk_join_enz"/>
</dbReference>
<dbReference type="GO" id="GO:0015074">
    <property type="term" value="P:DNA integration"/>
    <property type="evidence" value="ECO:0007669"/>
    <property type="project" value="UniProtKB-KW"/>
</dbReference>
<organism evidence="6 7">
    <name type="scientific">Pararobbsia alpina</name>
    <dbReference type="NCBI Taxonomy" id="621374"/>
    <lineage>
        <taxon>Bacteria</taxon>
        <taxon>Pseudomonadati</taxon>
        <taxon>Pseudomonadota</taxon>
        <taxon>Betaproteobacteria</taxon>
        <taxon>Burkholderiales</taxon>
        <taxon>Burkholderiaceae</taxon>
        <taxon>Pararobbsia</taxon>
    </lineage>
</organism>
<evidence type="ECO:0000256" key="3">
    <source>
        <dbReference type="ARBA" id="ARBA00023125"/>
    </source>
</evidence>
<evidence type="ECO:0000259" key="5">
    <source>
        <dbReference type="Pfam" id="PF13356"/>
    </source>
</evidence>
<gene>
    <name evidence="6" type="ORF">LMG28138_01609</name>
</gene>
<keyword evidence="4" id="KW-0233">DNA recombination</keyword>
<dbReference type="GO" id="GO:0006310">
    <property type="term" value="P:DNA recombination"/>
    <property type="evidence" value="ECO:0007669"/>
    <property type="project" value="UniProtKB-KW"/>
</dbReference>
<dbReference type="InterPro" id="IPR038488">
    <property type="entry name" value="Integrase_DNA-bd_sf"/>
</dbReference>